<feature type="non-terminal residue" evidence="10">
    <location>
        <position position="1"/>
    </location>
</feature>
<dbReference type="OrthoDB" id="10262250at2759"/>
<reference evidence="10 11" key="1">
    <citation type="journal article" date="2016" name="Mol. Biol. Evol.">
        <title>Comparative Genomics of Early-Diverging Mushroom-Forming Fungi Provides Insights into the Origins of Lignocellulose Decay Capabilities.</title>
        <authorList>
            <person name="Nagy L.G."/>
            <person name="Riley R."/>
            <person name="Tritt A."/>
            <person name="Adam C."/>
            <person name="Daum C."/>
            <person name="Floudas D."/>
            <person name="Sun H."/>
            <person name="Yadav J.S."/>
            <person name="Pangilinan J."/>
            <person name="Larsson K.H."/>
            <person name="Matsuura K."/>
            <person name="Barry K."/>
            <person name="Labutti K."/>
            <person name="Kuo R."/>
            <person name="Ohm R.A."/>
            <person name="Bhattacharya S.S."/>
            <person name="Shirouzu T."/>
            <person name="Yoshinaga Y."/>
            <person name="Martin F.M."/>
            <person name="Grigoriev I.V."/>
            <person name="Hibbett D.S."/>
        </authorList>
    </citation>
    <scope>NUCLEOTIDE SEQUENCE [LARGE SCALE GENOMIC DNA]</scope>
    <source>
        <strain evidence="10 11">HHB12029</strain>
    </source>
</reference>
<evidence type="ECO:0000256" key="3">
    <source>
        <dbReference type="ARBA" id="ARBA00022643"/>
    </source>
</evidence>
<evidence type="ECO:0000256" key="2">
    <source>
        <dbReference type="ARBA" id="ARBA00022630"/>
    </source>
</evidence>
<dbReference type="InParanoid" id="A0A165BNX0"/>
<dbReference type="FunCoup" id="A0A165BNX0">
    <property type="interactions" value="617"/>
</dbReference>
<dbReference type="InterPro" id="IPR013785">
    <property type="entry name" value="Aldolase_TIM"/>
</dbReference>
<name>A0A165BNX0_EXIGL</name>
<dbReference type="PANTHER" id="PTHR45936:SF1">
    <property type="entry name" value="TRNA-DIHYDROURIDINE(20) SYNTHASE [NAD(P)+]-LIKE"/>
    <property type="match status" value="1"/>
</dbReference>
<comment type="catalytic activity">
    <reaction evidence="8">
        <text>a 5,6-dihydrouridine in mRNA + NADP(+) = a uridine in mRNA + NADPH + H(+)</text>
        <dbReference type="Rhea" id="RHEA:69855"/>
        <dbReference type="Rhea" id="RHEA-COMP:14658"/>
        <dbReference type="Rhea" id="RHEA-COMP:17789"/>
        <dbReference type="ChEBI" id="CHEBI:15378"/>
        <dbReference type="ChEBI" id="CHEBI:57783"/>
        <dbReference type="ChEBI" id="CHEBI:58349"/>
        <dbReference type="ChEBI" id="CHEBI:65315"/>
        <dbReference type="ChEBI" id="CHEBI:74443"/>
    </reaction>
    <physiologicalReaction direction="right-to-left" evidence="8">
        <dbReference type="Rhea" id="RHEA:69857"/>
    </physiologicalReaction>
</comment>
<evidence type="ECO:0000313" key="11">
    <source>
        <dbReference type="Proteomes" id="UP000077266"/>
    </source>
</evidence>
<keyword evidence="2" id="KW-0285">Flavoprotein</keyword>
<feature type="domain" description="DUS-like FMN-binding" evidence="9">
    <location>
        <begin position="45"/>
        <end position="288"/>
    </location>
</feature>
<gene>
    <name evidence="10" type="ORF">EXIGLDRAFT_658851</name>
</gene>
<dbReference type="PROSITE" id="PS01136">
    <property type="entry name" value="UPF0034"/>
    <property type="match status" value="1"/>
</dbReference>
<dbReference type="InterPro" id="IPR018517">
    <property type="entry name" value="tRNA_hU_synthase_CS"/>
</dbReference>
<dbReference type="EMBL" id="KV426429">
    <property type="protein sequence ID" value="KZV80985.1"/>
    <property type="molecule type" value="Genomic_DNA"/>
</dbReference>
<comment type="catalytic activity">
    <reaction evidence="7">
        <text>a 5,6-dihydrouridine in mRNA + NAD(+) = a uridine in mRNA + NADH + H(+)</text>
        <dbReference type="Rhea" id="RHEA:69851"/>
        <dbReference type="Rhea" id="RHEA-COMP:14658"/>
        <dbReference type="Rhea" id="RHEA-COMP:17789"/>
        <dbReference type="ChEBI" id="CHEBI:15378"/>
        <dbReference type="ChEBI" id="CHEBI:57540"/>
        <dbReference type="ChEBI" id="CHEBI:57945"/>
        <dbReference type="ChEBI" id="CHEBI:65315"/>
        <dbReference type="ChEBI" id="CHEBI:74443"/>
    </reaction>
    <physiologicalReaction direction="right-to-left" evidence="7">
        <dbReference type="Rhea" id="RHEA:69853"/>
    </physiologicalReaction>
</comment>
<keyword evidence="6" id="KW-0560">Oxidoreductase</keyword>
<comment type="cofactor">
    <cofactor evidence="1">
        <name>FMN</name>
        <dbReference type="ChEBI" id="CHEBI:58210"/>
    </cofactor>
</comment>
<dbReference type="InterPro" id="IPR052582">
    <property type="entry name" value="tRNA-DUS-like"/>
</dbReference>
<sequence>MNRAARLMTRTISLTPPPPAKRIKLDTDAARCTSTLNYRDGLFLAPMVRSGALPTRLYALAHGASLVWAPEVVDRAIIGTTRAVDERTGVVSYINKDNKPVFTTHPIEKKYLVYQIGTATPTLALEAAKHVVQDVSAVDLNCGCPKPFSTHGGMGAALLDTPDLLCDILRTLRQGLPSNIAVTAKIRLLHTQEETIDLVKRIIDTGVSAVTVHCRTRPMRKTERAIPARLKGIVDAVKALPGGGVPIVANGDCKGVEDALRLREMTGADSVMIATAAETNPTVFSREPLTDLESTFIPRYLRLCRHLDNVFGSTKHCITQFKTVGHGSSISKAERKRIREIIAQAKNYDGMDELVEGNWADGETEFQEVRSAILARDSGLKTPFGNVNPEGGPRLVDAPGATLTPKALQLLAGRPETPSPQRPPQPLLTA</sequence>
<evidence type="ECO:0000256" key="5">
    <source>
        <dbReference type="ARBA" id="ARBA00022694"/>
    </source>
</evidence>
<organism evidence="10 11">
    <name type="scientific">Exidia glandulosa HHB12029</name>
    <dbReference type="NCBI Taxonomy" id="1314781"/>
    <lineage>
        <taxon>Eukaryota</taxon>
        <taxon>Fungi</taxon>
        <taxon>Dikarya</taxon>
        <taxon>Basidiomycota</taxon>
        <taxon>Agaricomycotina</taxon>
        <taxon>Agaricomycetes</taxon>
        <taxon>Auriculariales</taxon>
        <taxon>Exidiaceae</taxon>
        <taxon>Exidia</taxon>
    </lineage>
</organism>
<dbReference type="SUPFAM" id="SSF51395">
    <property type="entry name" value="FMN-linked oxidoreductases"/>
    <property type="match status" value="1"/>
</dbReference>
<dbReference type="Pfam" id="PF01207">
    <property type="entry name" value="Dus"/>
    <property type="match status" value="1"/>
</dbReference>
<keyword evidence="3" id="KW-0288">FMN</keyword>
<dbReference type="Gene3D" id="3.20.20.70">
    <property type="entry name" value="Aldolase class I"/>
    <property type="match status" value="1"/>
</dbReference>
<evidence type="ECO:0000256" key="4">
    <source>
        <dbReference type="ARBA" id="ARBA00022664"/>
    </source>
</evidence>
<dbReference type="GO" id="GO:0006397">
    <property type="term" value="P:mRNA processing"/>
    <property type="evidence" value="ECO:0007669"/>
    <property type="project" value="UniProtKB-KW"/>
</dbReference>
<dbReference type="GO" id="GO:0005737">
    <property type="term" value="C:cytoplasm"/>
    <property type="evidence" value="ECO:0007669"/>
    <property type="project" value="TreeGrafter"/>
</dbReference>
<evidence type="ECO:0000256" key="8">
    <source>
        <dbReference type="ARBA" id="ARBA00049447"/>
    </source>
</evidence>
<keyword evidence="11" id="KW-1185">Reference proteome</keyword>
<dbReference type="AlphaFoldDB" id="A0A165BNX0"/>
<dbReference type="Proteomes" id="UP000077266">
    <property type="component" value="Unassembled WGS sequence"/>
</dbReference>
<dbReference type="STRING" id="1314781.A0A165BNX0"/>
<proteinExistence type="predicted"/>
<evidence type="ECO:0000259" key="9">
    <source>
        <dbReference type="Pfam" id="PF01207"/>
    </source>
</evidence>
<accession>A0A165BNX0</accession>
<evidence type="ECO:0000256" key="7">
    <source>
        <dbReference type="ARBA" id="ARBA00048342"/>
    </source>
</evidence>
<keyword evidence="4" id="KW-0507">mRNA processing</keyword>
<evidence type="ECO:0000256" key="1">
    <source>
        <dbReference type="ARBA" id="ARBA00001917"/>
    </source>
</evidence>
<keyword evidence="5" id="KW-0819">tRNA processing</keyword>
<dbReference type="PANTHER" id="PTHR45936">
    <property type="entry name" value="TRNA-DIHYDROURIDINE(20) SYNTHASE [NAD(P)+]-LIKE"/>
    <property type="match status" value="1"/>
</dbReference>
<evidence type="ECO:0000256" key="6">
    <source>
        <dbReference type="ARBA" id="ARBA00023002"/>
    </source>
</evidence>
<dbReference type="InterPro" id="IPR035587">
    <property type="entry name" value="DUS-like_FMN-bd"/>
</dbReference>
<evidence type="ECO:0000313" key="10">
    <source>
        <dbReference type="EMBL" id="KZV80985.1"/>
    </source>
</evidence>
<dbReference type="GO" id="GO:0017150">
    <property type="term" value="F:tRNA dihydrouridine synthase activity"/>
    <property type="evidence" value="ECO:0007669"/>
    <property type="project" value="InterPro"/>
</dbReference>
<dbReference type="GO" id="GO:0050660">
    <property type="term" value="F:flavin adenine dinucleotide binding"/>
    <property type="evidence" value="ECO:0007669"/>
    <property type="project" value="InterPro"/>
</dbReference>
<dbReference type="CDD" id="cd02801">
    <property type="entry name" value="DUS_like_FMN"/>
    <property type="match status" value="1"/>
</dbReference>
<protein>
    <submittedName>
        <fullName evidence="10">FMN-linked oxidoreductase</fullName>
    </submittedName>
</protein>